<organism evidence="3 4">
    <name type="scientific">Lysobacter concretionis Ko07 = DSM 16239</name>
    <dbReference type="NCBI Taxonomy" id="1122185"/>
    <lineage>
        <taxon>Bacteria</taxon>
        <taxon>Pseudomonadati</taxon>
        <taxon>Pseudomonadota</taxon>
        <taxon>Gammaproteobacteria</taxon>
        <taxon>Lysobacterales</taxon>
        <taxon>Lysobacteraceae</taxon>
        <taxon>Novilysobacter</taxon>
    </lineage>
</organism>
<dbReference type="eggNOG" id="ENOG50301BR">
    <property type="taxonomic scope" value="Bacteria"/>
</dbReference>
<evidence type="ECO:0000313" key="4">
    <source>
        <dbReference type="Proteomes" id="UP000030017"/>
    </source>
</evidence>
<dbReference type="RefSeq" id="WP_036195595.1">
    <property type="nucleotide sequence ID" value="NZ_AVPS01000010.1"/>
</dbReference>
<comment type="caution">
    <text evidence="3">The sequence shown here is derived from an EMBL/GenBank/DDBJ whole genome shotgun (WGS) entry which is preliminary data.</text>
</comment>
<feature type="chain" id="PRO_5001969051" description="DUF2946 domain-containing protein" evidence="2">
    <location>
        <begin position="30"/>
        <end position="140"/>
    </location>
</feature>
<evidence type="ECO:0000256" key="2">
    <source>
        <dbReference type="SAM" id="SignalP"/>
    </source>
</evidence>
<evidence type="ECO:0000256" key="1">
    <source>
        <dbReference type="SAM" id="MobiDB-lite"/>
    </source>
</evidence>
<dbReference type="STRING" id="1122185.N792_02415"/>
<reference evidence="3 4" key="1">
    <citation type="submission" date="2013-08" db="EMBL/GenBank/DDBJ databases">
        <title>Genome sequencing of Lysobacter.</title>
        <authorList>
            <person name="Zhang S."/>
            <person name="Wang G."/>
        </authorList>
    </citation>
    <scope>NUCLEOTIDE SEQUENCE [LARGE SCALE GENOMIC DNA]</scope>
    <source>
        <strain evidence="3 4">Ko07</strain>
    </source>
</reference>
<feature type="signal peptide" evidence="2">
    <location>
        <begin position="1"/>
        <end position="29"/>
    </location>
</feature>
<evidence type="ECO:0008006" key="5">
    <source>
        <dbReference type="Google" id="ProtNLM"/>
    </source>
</evidence>
<feature type="region of interest" description="Disordered" evidence="1">
    <location>
        <begin position="47"/>
        <end position="87"/>
    </location>
</feature>
<name>A0A0A0EL59_9GAMM</name>
<keyword evidence="2" id="KW-0732">Signal</keyword>
<accession>A0A0A0EL59</accession>
<evidence type="ECO:0000313" key="3">
    <source>
        <dbReference type="EMBL" id="KGM50843.1"/>
    </source>
</evidence>
<dbReference type="AlphaFoldDB" id="A0A0A0EL59"/>
<dbReference type="OrthoDB" id="6023277at2"/>
<proteinExistence type="predicted"/>
<dbReference type="EMBL" id="AVPS01000010">
    <property type="protein sequence ID" value="KGM50843.1"/>
    <property type="molecule type" value="Genomic_DNA"/>
</dbReference>
<protein>
    <recommendedName>
        <fullName evidence="5">DUF2946 domain-containing protein</fullName>
    </recommendedName>
</protein>
<gene>
    <name evidence="3" type="ORF">N792_02415</name>
</gene>
<dbReference type="Proteomes" id="UP000030017">
    <property type="component" value="Unassembled WGS sequence"/>
</dbReference>
<sequence>MKPSRHQRLRQRITIFTILALLWSQFALAGHPAASMAFAALDAGPPAGLEHGCQHPTPSDDTPSDDTPSDNATVCEPHCSQGDQSRDITRIPPVPASLPAPVYAIALIAAPVDHTAIYHATPLVVSWNRPTLHPASILLI</sequence>
<keyword evidence="4" id="KW-1185">Reference proteome</keyword>